<dbReference type="KEGG" id="nko:Niako_1798"/>
<dbReference type="AlphaFoldDB" id="G8TAJ9"/>
<organism evidence="2 3">
    <name type="scientific">Niastella koreensis (strain DSM 17620 / KACC 11465 / NBRC 106392 / GR20-10)</name>
    <dbReference type="NCBI Taxonomy" id="700598"/>
    <lineage>
        <taxon>Bacteria</taxon>
        <taxon>Pseudomonadati</taxon>
        <taxon>Bacteroidota</taxon>
        <taxon>Chitinophagia</taxon>
        <taxon>Chitinophagales</taxon>
        <taxon>Chitinophagaceae</taxon>
        <taxon>Niastella</taxon>
    </lineage>
</organism>
<evidence type="ECO:0000256" key="1">
    <source>
        <dbReference type="SAM" id="Phobius"/>
    </source>
</evidence>
<evidence type="ECO:0000313" key="3">
    <source>
        <dbReference type="Proteomes" id="UP000005438"/>
    </source>
</evidence>
<keyword evidence="1" id="KW-1133">Transmembrane helix</keyword>
<dbReference type="Proteomes" id="UP000005438">
    <property type="component" value="Chromosome"/>
</dbReference>
<proteinExistence type="predicted"/>
<keyword evidence="1" id="KW-0812">Transmembrane</keyword>
<dbReference type="HOGENOM" id="CLU_3330639_0_0_10"/>
<name>G8TAJ9_NIAKG</name>
<protein>
    <submittedName>
        <fullName evidence="2">Uncharacterized protein</fullName>
    </submittedName>
</protein>
<evidence type="ECO:0000313" key="2">
    <source>
        <dbReference type="EMBL" id="AEV98161.1"/>
    </source>
</evidence>
<gene>
    <name evidence="2" type="ordered locus">Niako_1798</name>
</gene>
<feature type="transmembrane region" description="Helical" evidence="1">
    <location>
        <begin position="12"/>
        <end position="32"/>
    </location>
</feature>
<dbReference type="STRING" id="700598.Niako_1798"/>
<keyword evidence="1" id="KW-0472">Membrane</keyword>
<accession>G8TAJ9</accession>
<sequence length="38" mass="4629">MTMIFKKSFRKLLFWSLTIFVCMFLLRLLYGYSVTSSR</sequence>
<dbReference type="EMBL" id="CP003178">
    <property type="protein sequence ID" value="AEV98161.1"/>
    <property type="molecule type" value="Genomic_DNA"/>
</dbReference>
<reference evidence="2 3" key="1">
    <citation type="submission" date="2011-12" db="EMBL/GenBank/DDBJ databases">
        <title>The complete genome of Niastella koreensis GR20-10.</title>
        <authorList>
            <consortium name="US DOE Joint Genome Institute (JGI-PGF)"/>
            <person name="Lucas S."/>
            <person name="Han J."/>
            <person name="Lapidus A."/>
            <person name="Bruce D."/>
            <person name="Goodwin L."/>
            <person name="Pitluck S."/>
            <person name="Peters L."/>
            <person name="Kyrpides N."/>
            <person name="Mavromatis K."/>
            <person name="Ivanova N."/>
            <person name="Mikhailova N."/>
            <person name="Davenport K."/>
            <person name="Saunders E."/>
            <person name="Detter J.C."/>
            <person name="Tapia R."/>
            <person name="Han C."/>
            <person name="Land M."/>
            <person name="Hauser L."/>
            <person name="Markowitz V."/>
            <person name="Cheng J.-F."/>
            <person name="Hugenholtz P."/>
            <person name="Woyke T."/>
            <person name="Wu D."/>
            <person name="Tindall B."/>
            <person name="Pomrenke H."/>
            <person name="Brambilla E."/>
            <person name="Klenk H.-P."/>
            <person name="Eisen J.A."/>
        </authorList>
    </citation>
    <scope>NUCLEOTIDE SEQUENCE [LARGE SCALE GENOMIC DNA]</scope>
    <source>
        <strain evidence="3">DSM 17620 / KACC 11465 / NBRC 106392 / GR20-10</strain>
    </source>
</reference>